<dbReference type="Proteomes" id="UP001623600">
    <property type="component" value="Unassembled WGS sequence"/>
</dbReference>
<name>A0ABW8SBT1_9CLOT</name>
<dbReference type="InterPro" id="IPR011701">
    <property type="entry name" value="MFS"/>
</dbReference>
<dbReference type="EMBL" id="JBJIAB010000036">
    <property type="protein sequence ID" value="MFL0167580.1"/>
    <property type="molecule type" value="Genomic_DNA"/>
</dbReference>
<sequence length="419" mass="46673">MLIKVLSLKNFSRNKELLNIGLFSIASFISVFGTSIYNFAISLYVLKITGSGLNFAMTLVIGALSTVLVNPFAGVLADKINKKLLAVITDTLNGMLLLILYILTIEHPFSLSMIYLSTFILNVFSNIYGISIETAKPNLVSEKKLLQINSISKIIESSSSILGPMIGGIIYALLDIRFFIIINSFSFGMSAFLQLFMDFLFNHSNEEKYEEEFNIFTDITYGVTYLRSKKDIVNMLEIFIALNFFIGLSINVPMPYIVNNILKLSSNLFGIIQAFFSIGMIVGALTIRKALNKFSHQKIVKVMINILSICMIAIGVSVIIQYKICDNNNLYVICFCLIMLLAGISISVIDIAIFYEFQQTIPDVIRGRVLSIGITIAKITLPIALIIAGTLINRIPAYILPIISGVGLWIFTMLYVRND</sequence>
<evidence type="ECO:0000256" key="1">
    <source>
        <dbReference type="ARBA" id="ARBA00004651"/>
    </source>
</evidence>
<keyword evidence="2" id="KW-0813">Transport</keyword>
<keyword evidence="9" id="KW-1185">Reference proteome</keyword>
<comment type="caution">
    <text evidence="8">The sequence shown here is derived from an EMBL/GenBank/DDBJ whole genome shotgun (WGS) entry which is preliminary data.</text>
</comment>
<dbReference type="Gene3D" id="1.20.1250.20">
    <property type="entry name" value="MFS general substrate transporter like domains"/>
    <property type="match status" value="1"/>
</dbReference>
<feature type="transmembrane region" description="Helical" evidence="7">
    <location>
        <begin position="52"/>
        <end position="77"/>
    </location>
</feature>
<dbReference type="InterPro" id="IPR036259">
    <property type="entry name" value="MFS_trans_sf"/>
</dbReference>
<evidence type="ECO:0000256" key="4">
    <source>
        <dbReference type="ARBA" id="ARBA00022692"/>
    </source>
</evidence>
<keyword evidence="3" id="KW-1003">Cell membrane</keyword>
<evidence type="ECO:0000256" key="3">
    <source>
        <dbReference type="ARBA" id="ARBA00022475"/>
    </source>
</evidence>
<feature type="transmembrane region" description="Helical" evidence="7">
    <location>
        <begin position="299"/>
        <end position="324"/>
    </location>
</feature>
<evidence type="ECO:0000256" key="7">
    <source>
        <dbReference type="SAM" id="Phobius"/>
    </source>
</evidence>
<evidence type="ECO:0000256" key="5">
    <source>
        <dbReference type="ARBA" id="ARBA00022989"/>
    </source>
</evidence>
<dbReference type="Pfam" id="PF07690">
    <property type="entry name" value="MFS_1"/>
    <property type="match status" value="1"/>
</dbReference>
<keyword evidence="6 7" id="KW-0472">Membrane</keyword>
<dbReference type="PANTHER" id="PTHR43266:SF9">
    <property type="entry name" value="PERMEASE, MAJOR FACILITATOR SUPERFAMILY-RELATED"/>
    <property type="match status" value="1"/>
</dbReference>
<feature type="transmembrane region" description="Helical" evidence="7">
    <location>
        <begin position="369"/>
        <end position="392"/>
    </location>
</feature>
<keyword evidence="4 7" id="KW-0812">Transmembrane</keyword>
<organism evidence="8 9">
    <name type="scientific">Candidatus Clostridium helianthi</name>
    <dbReference type="NCBI Taxonomy" id="3381660"/>
    <lineage>
        <taxon>Bacteria</taxon>
        <taxon>Bacillati</taxon>
        <taxon>Bacillota</taxon>
        <taxon>Clostridia</taxon>
        <taxon>Eubacteriales</taxon>
        <taxon>Clostridiaceae</taxon>
        <taxon>Clostridium</taxon>
    </lineage>
</organism>
<evidence type="ECO:0000256" key="6">
    <source>
        <dbReference type="ARBA" id="ARBA00023136"/>
    </source>
</evidence>
<dbReference type="RefSeq" id="WP_406762344.1">
    <property type="nucleotide sequence ID" value="NZ_JBJIAB010000036.1"/>
</dbReference>
<evidence type="ECO:0000313" key="9">
    <source>
        <dbReference type="Proteomes" id="UP001623600"/>
    </source>
</evidence>
<evidence type="ECO:0000256" key="2">
    <source>
        <dbReference type="ARBA" id="ARBA00022448"/>
    </source>
</evidence>
<feature type="transmembrane region" description="Helical" evidence="7">
    <location>
        <begin position="236"/>
        <end position="256"/>
    </location>
</feature>
<keyword evidence="5 7" id="KW-1133">Transmembrane helix</keyword>
<accession>A0ABW8SBT1</accession>
<reference evidence="8 9" key="1">
    <citation type="submission" date="2024-11" db="EMBL/GenBank/DDBJ databases">
        <authorList>
            <person name="Heng Y.C."/>
            <person name="Lim A.C.H."/>
            <person name="Lee J.K.Y."/>
            <person name="Kittelmann S."/>
        </authorList>
    </citation>
    <scope>NUCLEOTIDE SEQUENCE [LARGE SCALE GENOMIC DNA]</scope>
    <source>
        <strain evidence="8 9">WILCCON 0112</strain>
    </source>
</reference>
<evidence type="ECO:0000313" key="8">
    <source>
        <dbReference type="EMBL" id="MFL0167580.1"/>
    </source>
</evidence>
<feature type="transmembrane region" description="Helical" evidence="7">
    <location>
        <begin position="398"/>
        <end position="416"/>
    </location>
</feature>
<feature type="transmembrane region" description="Helical" evidence="7">
    <location>
        <begin position="109"/>
        <end position="130"/>
    </location>
</feature>
<dbReference type="PANTHER" id="PTHR43266">
    <property type="entry name" value="MACROLIDE-EFFLUX PROTEIN"/>
    <property type="match status" value="1"/>
</dbReference>
<feature type="transmembrane region" description="Helical" evidence="7">
    <location>
        <begin position="84"/>
        <end position="103"/>
    </location>
</feature>
<feature type="transmembrane region" description="Helical" evidence="7">
    <location>
        <begin position="20"/>
        <end position="46"/>
    </location>
</feature>
<proteinExistence type="predicted"/>
<comment type="subcellular location">
    <subcellularLocation>
        <location evidence="1">Cell membrane</location>
        <topology evidence="1">Multi-pass membrane protein</topology>
    </subcellularLocation>
</comment>
<feature type="transmembrane region" description="Helical" evidence="7">
    <location>
        <begin position="180"/>
        <end position="201"/>
    </location>
</feature>
<dbReference type="CDD" id="cd06173">
    <property type="entry name" value="MFS_MefA_like"/>
    <property type="match status" value="1"/>
</dbReference>
<gene>
    <name evidence="8" type="ORF">ACJDTP_21140</name>
</gene>
<feature type="transmembrane region" description="Helical" evidence="7">
    <location>
        <begin position="330"/>
        <end position="357"/>
    </location>
</feature>
<feature type="transmembrane region" description="Helical" evidence="7">
    <location>
        <begin position="268"/>
        <end position="287"/>
    </location>
</feature>
<protein>
    <submittedName>
        <fullName evidence="8">MFS transporter</fullName>
    </submittedName>
</protein>
<dbReference type="SUPFAM" id="SSF103473">
    <property type="entry name" value="MFS general substrate transporter"/>
    <property type="match status" value="1"/>
</dbReference>